<proteinExistence type="predicted"/>
<feature type="compositionally biased region" description="Acidic residues" evidence="1">
    <location>
        <begin position="60"/>
        <end position="71"/>
    </location>
</feature>
<dbReference type="AlphaFoldDB" id="A0A5N6QTJ8"/>
<accession>A0A5N6QTJ8</accession>
<feature type="region of interest" description="Disordered" evidence="1">
    <location>
        <begin position="57"/>
        <end position="85"/>
    </location>
</feature>
<dbReference type="EMBL" id="CM017322">
    <property type="protein sequence ID" value="KAE8009650.1"/>
    <property type="molecule type" value="Genomic_DNA"/>
</dbReference>
<gene>
    <name evidence="2" type="ORF">FH972_006075</name>
</gene>
<feature type="compositionally biased region" description="Basic and acidic residues" evidence="1">
    <location>
        <begin position="72"/>
        <end position="85"/>
    </location>
</feature>
<evidence type="ECO:0000313" key="2">
    <source>
        <dbReference type="EMBL" id="KAE8009650.1"/>
    </source>
</evidence>
<protein>
    <submittedName>
        <fullName evidence="2">Uncharacterized protein</fullName>
    </submittedName>
</protein>
<name>A0A5N6QTJ8_9ROSI</name>
<evidence type="ECO:0000313" key="3">
    <source>
        <dbReference type="Proteomes" id="UP000327013"/>
    </source>
</evidence>
<keyword evidence="3" id="KW-1185">Reference proteome</keyword>
<organism evidence="2 3">
    <name type="scientific">Carpinus fangiana</name>
    <dbReference type="NCBI Taxonomy" id="176857"/>
    <lineage>
        <taxon>Eukaryota</taxon>
        <taxon>Viridiplantae</taxon>
        <taxon>Streptophyta</taxon>
        <taxon>Embryophyta</taxon>
        <taxon>Tracheophyta</taxon>
        <taxon>Spermatophyta</taxon>
        <taxon>Magnoliopsida</taxon>
        <taxon>eudicotyledons</taxon>
        <taxon>Gunneridae</taxon>
        <taxon>Pentapetalae</taxon>
        <taxon>rosids</taxon>
        <taxon>fabids</taxon>
        <taxon>Fagales</taxon>
        <taxon>Betulaceae</taxon>
        <taxon>Carpinus</taxon>
    </lineage>
</organism>
<sequence length="85" mass="9094">MQGAYGQRHGPLLQVIRSSIEGQPINSGNDGSAHVPPCNPSTVTMTINVAQEELLANDNSGDEDDIEDIGDEVPRTPPTEDRILV</sequence>
<reference evidence="2 3" key="1">
    <citation type="submission" date="2019-06" db="EMBL/GenBank/DDBJ databases">
        <title>A chromosomal-level reference genome of Carpinus fangiana (Coryloideae, Betulaceae).</title>
        <authorList>
            <person name="Yang X."/>
            <person name="Wang Z."/>
            <person name="Zhang L."/>
            <person name="Hao G."/>
            <person name="Liu J."/>
            <person name="Yang Y."/>
        </authorList>
    </citation>
    <scope>NUCLEOTIDE SEQUENCE [LARGE SCALE GENOMIC DNA]</scope>
    <source>
        <strain evidence="2">Cfa_2016G</strain>
        <tissue evidence="2">Leaf</tissue>
    </source>
</reference>
<dbReference type="Proteomes" id="UP000327013">
    <property type="component" value="Chromosome 2"/>
</dbReference>
<evidence type="ECO:0000256" key="1">
    <source>
        <dbReference type="SAM" id="MobiDB-lite"/>
    </source>
</evidence>